<dbReference type="Proteomes" id="UP000568664">
    <property type="component" value="Unassembled WGS sequence"/>
</dbReference>
<gene>
    <name evidence="2" type="ORF">HII17_16185</name>
</gene>
<dbReference type="GO" id="GO:0035438">
    <property type="term" value="F:cyclic-di-GMP binding"/>
    <property type="evidence" value="ECO:0007669"/>
    <property type="project" value="InterPro"/>
</dbReference>
<dbReference type="InterPro" id="IPR009875">
    <property type="entry name" value="PilZ_domain"/>
</dbReference>
<reference evidence="2 3" key="1">
    <citation type="submission" date="2020-04" db="EMBL/GenBank/DDBJ databases">
        <title>Thalassotalea sp. M1531, isolated from the surface of marine red alga.</title>
        <authorList>
            <person name="Pang L."/>
            <person name="Lu D.-C."/>
        </authorList>
    </citation>
    <scope>NUCLEOTIDE SEQUENCE [LARGE SCALE GENOMIC DNA]</scope>
    <source>
        <strain evidence="2 3">M1531</strain>
    </source>
</reference>
<feature type="domain" description="PilZ" evidence="1">
    <location>
        <begin position="10"/>
        <end position="99"/>
    </location>
</feature>
<evidence type="ECO:0000313" key="2">
    <source>
        <dbReference type="EMBL" id="NMP33098.1"/>
    </source>
</evidence>
<dbReference type="Gene3D" id="2.40.10.220">
    <property type="entry name" value="predicted glycosyltransferase like domains"/>
    <property type="match status" value="1"/>
</dbReference>
<accession>A0A7Y0LF18</accession>
<dbReference type="EMBL" id="JABBXH010000006">
    <property type="protein sequence ID" value="NMP33098.1"/>
    <property type="molecule type" value="Genomic_DNA"/>
</dbReference>
<sequence>MSESSNHEIERRTSFRLDMEKELIDVTWQDNSGQQFTKKVACLDFSKGGVRIDSDIAMQVDTPVTVIFKGNSPQRQELQGKVLRCIKQDTGWFEVAFIFDSKE</sequence>
<name>A0A7Y0LF18_9GAMM</name>
<evidence type="ECO:0000259" key="1">
    <source>
        <dbReference type="Pfam" id="PF07238"/>
    </source>
</evidence>
<evidence type="ECO:0000313" key="3">
    <source>
        <dbReference type="Proteomes" id="UP000568664"/>
    </source>
</evidence>
<dbReference type="SUPFAM" id="SSF141371">
    <property type="entry name" value="PilZ domain-like"/>
    <property type="match status" value="1"/>
</dbReference>
<protein>
    <submittedName>
        <fullName evidence="2">PilZ domain-containing protein</fullName>
    </submittedName>
</protein>
<dbReference type="AlphaFoldDB" id="A0A7Y0LF18"/>
<proteinExistence type="predicted"/>
<keyword evidence="3" id="KW-1185">Reference proteome</keyword>
<dbReference type="RefSeq" id="WP_169076414.1">
    <property type="nucleotide sequence ID" value="NZ_JABBXH010000006.1"/>
</dbReference>
<dbReference type="Pfam" id="PF07238">
    <property type="entry name" value="PilZ"/>
    <property type="match status" value="1"/>
</dbReference>
<organism evidence="2 3">
    <name type="scientific">Thalassotalea algicola</name>
    <dbReference type="NCBI Taxonomy" id="2716224"/>
    <lineage>
        <taxon>Bacteria</taxon>
        <taxon>Pseudomonadati</taxon>
        <taxon>Pseudomonadota</taxon>
        <taxon>Gammaproteobacteria</taxon>
        <taxon>Alteromonadales</taxon>
        <taxon>Colwelliaceae</taxon>
        <taxon>Thalassotalea</taxon>
    </lineage>
</organism>
<comment type="caution">
    <text evidence="2">The sequence shown here is derived from an EMBL/GenBank/DDBJ whole genome shotgun (WGS) entry which is preliminary data.</text>
</comment>